<dbReference type="NCBIfam" id="TIGR03617">
    <property type="entry name" value="F420_MSMEG_2256"/>
    <property type="match status" value="1"/>
</dbReference>
<sequence>MKLDAMLLGTRLPSAAGSAAAAEAAGYDGWFTGETAHEPLLACTAAGAATSRLQVGTAIAVAFPRSPMHVAQAAWDLQDLTGGRFVLGLGSQVKAHVEKRFSATWSAPAARMREHVQALRAIWHAWATGERLAHRGEFYRHTLMTPFFTPPDHGHGAPPVWLAAVGPRMTEVAGEVADGLLCHGFTTDRYLREVTLPALTAGARRAGRDRDGLEVVLPVFAVTGHDDAEVAASEAFVRQQIAFYGSTPAYRPVLDLHGWGGLHEQLHARSLRGEWEAMAAAIDDEVLHTFALVAPPDRLGTEIRDRYAGLADRVSLYTPFVPSVDDVARLVRDLAG</sequence>
<evidence type="ECO:0000313" key="3">
    <source>
        <dbReference type="Proteomes" id="UP000650511"/>
    </source>
</evidence>
<comment type="caution">
    <text evidence="2">The sequence shown here is derived from an EMBL/GenBank/DDBJ whole genome shotgun (WGS) entry which is preliminary data.</text>
</comment>
<evidence type="ECO:0000313" key="2">
    <source>
        <dbReference type="EMBL" id="GGI08294.1"/>
    </source>
</evidence>
<feature type="domain" description="Luciferase-like" evidence="1">
    <location>
        <begin position="11"/>
        <end position="310"/>
    </location>
</feature>
<dbReference type="SUPFAM" id="SSF51679">
    <property type="entry name" value="Bacterial luciferase-like"/>
    <property type="match status" value="1"/>
</dbReference>
<dbReference type="InterPro" id="IPR019919">
    <property type="entry name" value="Lucif-like_OxRdtase_MSMEG_2256"/>
</dbReference>
<organism evidence="2 3">
    <name type="scientific">Egicoccus halophilus</name>
    <dbReference type="NCBI Taxonomy" id="1670830"/>
    <lineage>
        <taxon>Bacteria</taxon>
        <taxon>Bacillati</taxon>
        <taxon>Actinomycetota</taxon>
        <taxon>Nitriliruptoria</taxon>
        <taxon>Egicoccales</taxon>
        <taxon>Egicoccaceae</taxon>
        <taxon>Egicoccus</taxon>
    </lineage>
</organism>
<gene>
    <name evidence="2" type="ORF">GCM10011354_28370</name>
</gene>
<name>A0A8J3EYP2_9ACTN</name>
<dbReference type="PANTHER" id="PTHR43244:SF2">
    <property type="entry name" value="CONSERVED HYPOTHETICAL ALANINE AND PROLINE-RICH PROTEIN"/>
    <property type="match status" value="1"/>
</dbReference>
<dbReference type="RefSeq" id="WP_130650092.1">
    <property type="nucleotide sequence ID" value="NZ_BMHA01000011.1"/>
</dbReference>
<dbReference type="Proteomes" id="UP000650511">
    <property type="component" value="Unassembled WGS sequence"/>
</dbReference>
<keyword evidence="3" id="KW-1185">Reference proteome</keyword>
<dbReference type="Pfam" id="PF00296">
    <property type="entry name" value="Bac_luciferase"/>
    <property type="match status" value="1"/>
</dbReference>
<proteinExistence type="predicted"/>
<reference evidence="2" key="2">
    <citation type="submission" date="2020-09" db="EMBL/GenBank/DDBJ databases">
        <authorList>
            <person name="Sun Q."/>
            <person name="Zhou Y."/>
        </authorList>
    </citation>
    <scope>NUCLEOTIDE SEQUENCE</scope>
    <source>
        <strain evidence="2">CGMCC 1.14988</strain>
    </source>
</reference>
<protein>
    <submittedName>
        <fullName evidence="2">LLM class F420-dependent oxidoreductase</fullName>
    </submittedName>
</protein>
<dbReference type="PANTHER" id="PTHR43244">
    <property type="match status" value="1"/>
</dbReference>
<dbReference type="GO" id="GO:0016705">
    <property type="term" value="F:oxidoreductase activity, acting on paired donors, with incorporation or reduction of molecular oxygen"/>
    <property type="evidence" value="ECO:0007669"/>
    <property type="project" value="InterPro"/>
</dbReference>
<evidence type="ECO:0000259" key="1">
    <source>
        <dbReference type="Pfam" id="PF00296"/>
    </source>
</evidence>
<dbReference type="EMBL" id="BMHA01000011">
    <property type="protein sequence ID" value="GGI08294.1"/>
    <property type="molecule type" value="Genomic_DNA"/>
</dbReference>
<dbReference type="Gene3D" id="3.20.20.30">
    <property type="entry name" value="Luciferase-like domain"/>
    <property type="match status" value="1"/>
</dbReference>
<accession>A0A8J3EYP2</accession>
<dbReference type="InterPro" id="IPR036661">
    <property type="entry name" value="Luciferase-like_sf"/>
</dbReference>
<dbReference type="OrthoDB" id="3284378at2"/>
<dbReference type="CDD" id="cd01097">
    <property type="entry name" value="Tetrahydromethanopterin_reductase"/>
    <property type="match status" value="1"/>
</dbReference>
<dbReference type="AlphaFoldDB" id="A0A8J3EYP2"/>
<reference evidence="2" key="1">
    <citation type="journal article" date="2014" name="Int. J. Syst. Evol. Microbiol.">
        <title>Complete genome sequence of Corynebacterium casei LMG S-19264T (=DSM 44701T), isolated from a smear-ripened cheese.</title>
        <authorList>
            <consortium name="US DOE Joint Genome Institute (JGI-PGF)"/>
            <person name="Walter F."/>
            <person name="Albersmeier A."/>
            <person name="Kalinowski J."/>
            <person name="Ruckert C."/>
        </authorList>
    </citation>
    <scope>NUCLEOTIDE SEQUENCE</scope>
    <source>
        <strain evidence="2">CGMCC 1.14988</strain>
    </source>
</reference>
<dbReference type="InterPro" id="IPR011251">
    <property type="entry name" value="Luciferase-like_dom"/>
</dbReference>
<dbReference type="InterPro" id="IPR050564">
    <property type="entry name" value="F420-G6PD/mer"/>
</dbReference>